<reference evidence="2 3" key="1">
    <citation type="journal article" date="2013" name="Genome Announc.">
        <title>Draft Genome Sequence of the Psychrophilic and Alkaliphilic Rhodonellum psychrophilum Strain GCM71T.</title>
        <authorList>
            <person name="Hauptmann A.L."/>
            <person name="Glaring M.A."/>
            <person name="Hallin P.F."/>
            <person name="Prieme A."/>
            <person name="Stougaard P."/>
        </authorList>
    </citation>
    <scope>NUCLEOTIDE SEQUENCE [LARGE SCALE GENOMIC DNA]</scope>
    <source>
        <strain evidence="2 3">GCM71</strain>
    </source>
</reference>
<dbReference type="PATRIC" id="fig|1123057.7.peg.1167"/>
<name>U5C1R2_9BACT</name>
<dbReference type="InterPro" id="IPR050570">
    <property type="entry name" value="Cell_wall_metabolism_enzyme"/>
</dbReference>
<dbReference type="AlphaFoldDB" id="U5C1R2"/>
<dbReference type="InterPro" id="IPR016047">
    <property type="entry name" value="M23ase_b-sheet_dom"/>
</dbReference>
<dbReference type="EMBL" id="AWXR01000009">
    <property type="protein sequence ID" value="ERM83754.1"/>
    <property type="molecule type" value="Genomic_DNA"/>
</dbReference>
<gene>
    <name evidence="2" type="ORF">P872_01705</name>
</gene>
<comment type="caution">
    <text evidence="2">The sequence shown here is derived from an EMBL/GenBank/DDBJ whole genome shotgun (WGS) entry which is preliminary data.</text>
</comment>
<protein>
    <recommendedName>
        <fullName evidence="1">M23ase beta-sheet core domain-containing protein</fullName>
    </recommendedName>
</protein>
<feature type="domain" description="M23ase beta-sheet core" evidence="1">
    <location>
        <begin position="114"/>
        <end position="212"/>
    </location>
</feature>
<dbReference type="SUPFAM" id="SSF51261">
    <property type="entry name" value="Duplicated hybrid motif"/>
    <property type="match status" value="1"/>
</dbReference>
<keyword evidence="3" id="KW-1185">Reference proteome</keyword>
<dbReference type="OrthoDB" id="9801052at2"/>
<organism evidence="2 3">
    <name type="scientific">Rhodonellum psychrophilum GCM71 = DSM 17998</name>
    <dbReference type="NCBI Taxonomy" id="1123057"/>
    <lineage>
        <taxon>Bacteria</taxon>
        <taxon>Pseudomonadati</taxon>
        <taxon>Bacteroidota</taxon>
        <taxon>Cytophagia</taxon>
        <taxon>Cytophagales</taxon>
        <taxon>Cytophagaceae</taxon>
        <taxon>Rhodonellum</taxon>
    </lineage>
</organism>
<proteinExistence type="predicted"/>
<dbReference type="Proteomes" id="UP000016843">
    <property type="component" value="Unassembled WGS sequence"/>
</dbReference>
<dbReference type="Pfam" id="PF01551">
    <property type="entry name" value="Peptidase_M23"/>
    <property type="match status" value="1"/>
</dbReference>
<dbReference type="eggNOG" id="COG0739">
    <property type="taxonomic scope" value="Bacteria"/>
</dbReference>
<sequence>MGIKIEEGNPIDKIFILRKIYAMSSLPETLAQTPFYPIMGINLTELNTRNLDFSPNNPELEHLDLSNTAAFDGYVSGLLESEGKDFGIGGYFEKRAIYRRSAVFATAEEDFRDIHLGIDIWGAAGSPVFAPLEGKVHSFQDNAGFGNYGPTIILEHALKGFSFYTLYGHLSRADIRDLEVGKVIAAGSEFCRLGPYPENGDWPPHLHFQVMADLLGMKGDFPGVCSHREIEKYRRICLDPNLLIGFPKN</sequence>
<dbReference type="GO" id="GO:0004222">
    <property type="term" value="F:metalloendopeptidase activity"/>
    <property type="evidence" value="ECO:0007669"/>
    <property type="project" value="TreeGrafter"/>
</dbReference>
<evidence type="ECO:0000313" key="2">
    <source>
        <dbReference type="EMBL" id="ERM83754.1"/>
    </source>
</evidence>
<evidence type="ECO:0000313" key="3">
    <source>
        <dbReference type="Proteomes" id="UP000016843"/>
    </source>
</evidence>
<accession>U5C1R2</accession>
<dbReference type="InterPro" id="IPR011055">
    <property type="entry name" value="Dup_hybrid_motif"/>
</dbReference>
<dbReference type="CDD" id="cd12797">
    <property type="entry name" value="M23_peptidase"/>
    <property type="match status" value="1"/>
</dbReference>
<dbReference type="Gene3D" id="2.70.70.10">
    <property type="entry name" value="Glucose Permease (Domain IIA)"/>
    <property type="match status" value="1"/>
</dbReference>
<evidence type="ECO:0000259" key="1">
    <source>
        <dbReference type="Pfam" id="PF01551"/>
    </source>
</evidence>
<dbReference type="PANTHER" id="PTHR21666">
    <property type="entry name" value="PEPTIDASE-RELATED"/>
    <property type="match status" value="1"/>
</dbReference>
<dbReference type="PANTHER" id="PTHR21666:SF270">
    <property type="entry name" value="MUREIN HYDROLASE ACTIVATOR ENVC"/>
    <property type="match status" value="1"/>
</dbReference>